<protein>
    <submittedName>
        <fullName evidence="2">DUF1467 domain-containing protein</fullName>
    </submittedName>
</protein>
<dbReference type="EMBL" id="PGTB01000154">
    <property type="protein sequence ID" value="PJE34661.1"/>
    <property type="molecule type" value="Genomic_DNA"/>
</dbReference>
<sequence length="92" mass="10408">MNVVTALVLYAVVWFMTFFVVIPFRLRTQGDAGEVVPGTHASAPEVHNLRKKAILTTLIALVLWAIIATVIIKGWISVRDFDWFNRMSPPRN</sequence>
<evidence type="ECO:0000313" key="3">
    <source>
        <dbReference type="Proteomes" id="UP000231553"/>
    </source>
</evidence>
<evidence type="ECO:0000256" key="1">
    <source>
        <dbReference type="SAM" id="Phobius"/>
    </source>
</evidence>
<keyword evidence="1" id="KW-0472">Membrane</keyword>
<dbReference type="InterPro" id="IPR009935">
    <property type="entry name" value="DUF1467"/>
</dbReference>
<reference evidence="2 3" key="1">
    <citation type="journal article" date="2018" name="Int. J. Syst. Evol. Microbiol.">
        <title>Pseudooceanicola lipolyticus sp. nov., a marine alphaproteobacterium, reclassification of Oceanicola flagellatus as Pseudooceanicola flagellatus comb. nov. and emended description of the genus Pseudooceanicola.</title>
        <authorList>
            <person name="Huang M.-M."/>
            <person name="Guo L.-L."/>
            <person name="Wu Y.-H."/>
            <person name="Lai Q.-L."/>
            <person name="Shao Z.-Z."/>
            <person name="Wang C.-S."/>
            <person name="Wu M."/>
            <person name="Xu X.-W."/>
        </authorList>
    </citation>
    <scope>NUCLEOTIDE SEQUENCE [LARGE SCALE GENOMIC DNA]</scope>
    <source>
        <strain evidence="2 3">157</strain>
    </source>
</reference>
<proteinExistence type="predicted"/>
<feature type="transmembrane region" description="Helical" evidence="1">
    <location>
        <begin position="6"/>
        <end position="24"/>
    </location>
</feature>
<keyword evidence="1" id="KW-0812">Transmembrane</keyword>
<dbReference type="Proteomes" id="UP000231553">
    <property type="component" value="Unassembled WGS sequence"/>
</dbReference>
<dbReference type="RefSeq" id="WP_100164388.1">
    <property type="nucleotide sequence ID" value="NZ_PGTB01000154.1"/>
</dbReference>
<dbReference type="OrthoDB" id="9804637at2"/>
<evidence type="ECO:0000313" key="2">
    <source>
        <dbReference type="EMBL" id="PJE34661.1"/>
    </source>
</evidence>
<accession>A0A2M8IVV5</accession>
<comment type="caution">
    <text evidence="2">The sequence shown here is derived from an EMBL/GenBank/DDBJ whole genome shotgun (WGS) entry which is preliminary data.</text>
</comment>
<gene>
    <name evidence="2" type="ORF">CVM52_21190</name>
</gene>
<keyword evidence="1" id="KW-1133">Transmembrane helix</keyword>
<dbReference type="Pfam" id="PF07330">
    <property type="entry name" value="DUF1467"/>
    <property type="match status" value="1"/>
</dbReference>
<feature type="transmembrane region" description="Helical" evidence="1">
    <location>
        <begin position="53"/>
        <end position="76"/>
    </location>
</feature>
<organism evidence="2 3">
    <name type="scientific">Pseudooceanicola lipolyticus</name>
    <dbReference type="NCBI Taxonomy" id="2029104"/>
    <lineage>
        <taxon>Bacteria</taxon>
        <taxon>Pseudomonadati</taxon>
        <taxon>Pseudomonadota</taxon>
        <taxon>Alphaproteobacteria</taxon>
        <taxon>Rhodobacterales</taxon>
        <taxon>Paracoccaceae</taxon>
        <taxon>Pseudooceanicola</taxon>
    </lineage>
</organism>
<dbReference type="AlphaFoldDB" id="A0A2M8IVV5"/>
<keyword evidence="3" id="KW-1185">Reference proteome</keyword>
<name>A0A2M8IVV5_9RHOB</name>